<dbReference type="EMBL" id="MQWA01000001">
    <property type="protein sequence ID" value="PQJ28286.1"/>
    <property type="molecule type" value="Genomic_DNA"/>
</dbReference>
<keyword evidence="2" id="KW-1185">Reference proteome</keyword>
<evidence type="ECO:0000313" key="1">
    <source>
        <dbReference type="EMBL" id="PQJ28286.1"/>
    </source>
</evidence>
<dbReference type="AlphaFoldDB" id="A0A2S7TZW5"/>
<evidence type="ECO:0000313" key="2">
    <source>
        <dbReference type="Proteomes" id="UP000239907"/>
    </source>
</evidence>
<organism evidence="1 2">
    <name type="scientific">Rubritalea profundi</name>
    <dbReference type="NCBI Taxonomy" id="1658618"/>
    <lineage>
        <taxon>Bacteria</taxon>
        <taxon>Pseudomonadati</taxon>
        <taxon>Verrucomicrobiota</taxon>
        <taxon>Verrucomicrobiia</taxon>
        <taxon>Verrucomicrobiales</taxon>
        <taxon>Rubritaleaceae</taxon>
        <taxon>Rubritalea</taxon>
    </lineage>
</organism>
<dbReference type="Proteomes" id="UP000239907">
    <property type="component" value="Unassembled WGS sequence"/>
</dbReference>
<accession>A0A2S7TZW5</accession>
<gene>
    <name evidence="1" type="ORF">BSZ32_07040</name>
</gene>
<dbReference type="OrthoDB" id="194739at2"/>
<name>A0A2S7TZW5_9BACT</name>
<reference evidence="1 2" key="1">
    <citation type="submission" date="2016-12" db="EMBL/GenBank/DDBJ databases">
        <title>Study of bacterial adaptation to deep sea.</title>
        <authorList>
            <person name="Song J."/>
            <person name="Yoshizawa S."/>
            <person name="Kogure K."/>
        </authorList>
    </citation>
    <scope>NUCLEOTIDE SEQUENCE [LARGE SCALE GENOMIC DNA]</scope>
    <source>
        <strain evidence="1 2">SAORIC-165</strain>
    </source>
</reference>
<proteinExistence type="predicted"/>
<comment type="caution">
    <text evidence="1">The sequence shown here is derived from an EMBL/GenBank/DDBJ whole genome shotgun (WGS) entry which is preliminary data.</text>
</comment>
<sequence length="61" mass="6605">MNADVIDDEEAFWSKKNIVLGTVAAETPDNDGILTAGENAWGYVRGLTTEDSPDTPMLFDS</sequence>
<protein>
    <submittedName>
        <fullName evidence="1">Uncharacterized protein</fullName>
    </submittedName>
</protein>